<dbReference type="PANTHER" id="PTHR24321:SF15">
    <property type="entry name" value="OXIDOREDUCTASE UCPA"/>
    <property type="match status" value="1"/>
</dbReference>
<reference evidence="3 4" key="1">
    <citation type="submission" date="2019-07" db="EMBL/GenBank/DDBJ databases">
        <title>Whole genome shotgun sequence of Reyranella soli NBRC 108950.</title>
        <authorList>
            <person name="Hosoyama A."/>
            <person name="Uohara A."/>
            <person name="Ohji S."/>
            <person name="Ichikawa N."/>
        </authorList>
    </citation>
    <scope>NUCLEOTIDE SEQUENCE [LARGE SCALE GENOMIC DNA]</scope>
    <source>
        <strain evidence="3 4">NBRC 108950</strain>
    </source>
</reference>
<dbReference type="AlphaFoldDB" id="A0A512NHX0"/>
<evidence type="ECO:0000256" key="2">
    <source>
        <dbReference type="ARBA" id="ARBA00023002"/>
    </source>
</evidence>
<dbReference type="GO" id="GO:0016491">
    <property type="term" value="F:oxidoreductase activity"/>
    <property type="evidence" value="ECO:0007669"/>
    <property type="project" value="UniProtKB-KW"/>
</dbReference>
<dbReference type="EMBL" id="BKAJ01000103">
    <property type="protein sequence ID" value="GEP58551.1"/>
    <property type="molecule type" value="Genomic_DNA"/>
</dbReference>
<proteinExistence type="inferred from homology"/>
<dbReference type="PROSITE" id="PS00061">
    <property type="entry name" value="ADH_SHORT"/>
    <property type="match status" value="1"/>
</dbReference>
<evidence type="ECO:0000256" key="1">
    <source>
        <dbReference type="ARBA" id="ARBA00006484"/>
    </source>
</evidence>
<accession>A0A512NHX0</accession>
<evidence type="ECO:0000313" key="3">
    <source>
        <dbReference type="EMBL" id="GEP58551.1"/>
    </source>
</evidence>
<protein>
    <submittedName>
        <fullName evidence="3">Short-chain dehydrogenase</fullName>
    </submittedName>
</protein>
<evidence type="ECO:0000313" key="4">
    <source>
        <dbReference type="Proteomes" id="UP000321058"/>
    </source>
</evidence>
<dbReference type="Pfam" id="PF13561">
    <property type="entry name" value="adh_short_C2"/>
    <property type="match status" value="1"/>
</dbReference>
<organism evidence="3 4">
    <name type="scientific">Reyranella soli</name>
    <dbReference type="NCBI Taxonomy" id="1230389"/>
    <lineage>
        <taxon>Bacteria</taxon>
        <taxon>Pseudomonadati</taxon>
        <taxon>Pseudomonadota</taxon>
        <taxon>Alphaproteobacteria</taxon>
        <taxon>Hyphomicrobiales</taxon>
        <taxon>Reyranellaceae</taxon>
        <taxon>Reyranella</taxon>
    </lineage>
</organism>
<dbReference type="InterPro" id="IPR036291">
    <property type="entry name" value="NAD(P)-bd_dom_sf"/>
</dbReference>
<dbReference type="PANTHER" id="PTHR24321">
    <property type="entry name" value="DEHYDROGENASES, SHORT CHAIN"/>
    <property type="match status" value="1"/>
</dbReference>
<dbReference type="SUPFAM" id="SSF51735">
    <property type="entry name" value="NAD(P)-binding Rossmann-fold domains"/>
    <property type="match status" value="1"/>
</dbReference>
<dbReference type="RefSeq" id="WP_147153894.1">
    <property type="nucleotide sequence ID" value="NZ_BKAJ01000103.1"/>
</dbReference>
<name>A0A512NHX0_9HYPH</name>
<keyword evidence="4" id="KW-1185">Reference proteome</keyword>
<gene>
    <name evidence="3" type="ORF">RSO01_57170</name>
</gene>
<comment type="caution">
    <text evidence="3">The sequence shown here is derived from an EMBL/GenBank/DDBJ whole genome shotgun (WGS) entry which is preliminary data.</text>
</comment>
<dbReference type="FunFam" id="3.40.50.720:FF:000084">
    <property type="entry name" value="Short-chain dehydrogenase reductase"/>
    <property type="match status" value="1"/>
</dbReference>
<dbReference type="PRINTS" id="PR00081">
    <property type="entry name" value="GDHRDH"/>
</dbReference>
<dbReference type="PRINTS" id="PR00080">
    <property type="entry name" value="SDRFAMILY"/>
</dbReference>
<dbReference type="InterPro" id="IPR002347">
    <property type="entry name" value="SDR_fam"/>
</dbReference>
<keyword evidence="2" id="KW-0560">Oxidoreductase</keyword>
<dbReference type="OrthoDB" id="9780084at2"/>
<comment type="similarity">
    <text evidence="1">Belongs to the short-chain dehydrogenases/reductases (SDR) family.</text>
</comment>
<dbReference type="InterPro" id="IPR020904">
    <property type="entry name" value="Sc_DH/Rdtase_CS"/>
</dbReference>
<dbReference type="Proteomes" id="UP000321058">
    <property type="component" value="Unassembled WGS sequence"/>
</dbReference>
<dbReference type="Gene3D" id="3.40.50.720">
    <property type="entry name" value="NAD(P)-binding Rossmann-like Domain"/>
    <property type="match status" value="1"/>
</dbReference>
<sequence length="262" mass="27067">MSGELSGQVAIVTGGASGIGAASAALLAAAGAAVVVADLNAAKDGIGRFVRHDVTAEESWQALLADVLEREGRLDIMINNAGISGGAGSVESTDVETWQRVQAVNAEGVFLGCKYAIQGMKRTGPDKSTSKGSIVNISSVAGLQAGAGSIAYTASKGAVRLLSKSVALYCAEQKYDIRCNAVHPGGVDTPIFDLLWQFMGRDQGKAMIDKRHPIGRMAEPGEIGEVVLWLASDRSSFVTGAEIAADGGITTGLMRRQPFVAS</sequence>